<comment type="similarity">
    <text evidence="1">Belongs to the LytR/CpsA/Psr (LCP) family.</text>
</comment>
<dbReference type="RefSeq" id="WP_277192107.1">
    <property type="nucleotide sequence ID" value="NZ_JAROAV010000028.1"/>
</dbReference>
<dbReference type="PANTHER" id="PTHR33392:SF6">
    <property type="entry name" value="POLYISOPRENYL-TEICHOIC ACID--PEPTIDOGLYCAN TEICHOIC ACID TRANSFERASE TAGU"/>
    <property type="match status" value="1"/>
</dbReference>
<evidence type="ECO:0000256" key="3">
    <source>
        <dbReference type="SAM" id="SignalP"/>
    </source>
</evidence>
<evidence type="ECO:0000256" key="1">
    <source>
        <dbReference type="ARBA" id="ARBA00006068"/>
    </source>
</evidence>
<dbReference type="NCBIfam" id="TIGR00350">
    <property type="entry name" value="lytR_cpsA_psr"/>
    <property type="match status" value="1"/>
</dbReference>
<comment type="caution">
    <text evidence="5">The sequence shown here is derived from an EMBL/GenBank/DDBJ whole genome shotgun (WGS) entry which is preliminary data.</text>
</comment>
<gene>
    <name evidence="5" type="ORF">P4R38_10620</name>
</gene>
<protein>
    <submittedName>
        <fullName evidence="5">LCP family protein</fullName>
    </submittedName>
</protein>
<name>A0ABT6C771_9MICO</name>
<dbReference type="Gene3D" id="3.40.630.190">
    <property type="entry name" value="LCP protein"/>
    <property type="match status" value="1"/>
</dbReference>
<feature type="region of interest" description="Disordered" evidence="2">
    <location>
        <begin position="31"/>
        <end position="90"/>
    </location>
</feature>
<dbReference type="InterPro" id="IPR004474">
    <property type="entry name" value="LytR_CpsA_psr"/>
</dbReference>
<evidence type="ECO:0000259" key="4">
    <source>
        <dbReference type="Pfam" id="PF03816"/>
    </source>
</evidence>
<keyword evidence="3" id="KW-0732">Signal</keyword>
<sequence>MSARRRAPGRPTSARAISVLTAAVLVAGPLAACSGSDSGGEAAGTGSANPSTTADDTSATSSSPSPGSSSSASPSASAPGPALPVGDGTLTPQVLQRLGKSSYSDAEMATAAKGTWKGTQVGALSQGEDVSLLVKQGSTWKVVGGWWPSKGAPGPYLGGKRFVLALGSDARPGQDVQRSRADTIQVIGLDGHGGGGILGMPRDSYVPLPGGSRGKINGAMSAAGPQGMTSTVARTTGLPLQGYLLTSMTGLTAAVNAIGGVPVTLKRQVKDVPAGSHNLNGLQALHLARERKSLPGGDFDRSANQGLLLMSGFLKVRSEGVRTLPRIMTAIDKHVTTDLSPTQVLTFLASAYQLNPSRIGRTVAHDGATTIGGASVVQVGPRARAEFARFRDGNL</sequence>
<dbReference type="Proteomes" id="UP001528912">
    <property type="component" value="Unassembled WGS sequence"/>
</dbReference>
<feature type="domain" description="Cell envelope-related transcriptional attenuator" evidence="4">
    <location>
        <begin position="180"/>
        <end position="311"/>
    </location>
</feature>
<feature type="compositionally biased region" description="Low complexity" evidence="2">
    <location>
        <begin position="50"/>
        <end position="80"/>
    </location>
</feature>
<dbReference type="PANTHER" id="PTHR33392">
    <property type="entry name" value="POLYISOPRENYL-TEICHOIC ACID--PEPTIDOGLYCAN TEICHOIC ACID TRANSFERASE TAGU"/>
    <property type="match status" value="1"/>
</dbReference>
<evidence type="ECO:0000256" key="2">
    <source>
        <dbReference type="SAM" id="MobiDB-lite"/>
    </source>
</evidence>
<dbReference type="InterPro" id="IPR050922">
    <property type="entry name" value="LytR/CpsA/Psr_CW_biosynth"/>
</dbReference>
<accession>A0ABT6C771</accession>
<proteinExistence type="inferred from homology"/>
<dbReference type="EMBL" id="JAROAV010000028">
    <property type="protein sequence ID" value="MDF8264698.1"/>
    <property type="molecule type" value="Genomic_DNA"/>
</dbReference>
<evidence type="ECO:0000313" key="6">
    <source>
        <dbReference type="Proteomes" id="UP001528912"/>
    </source>
</evidence>
<keyword evidence="6" id="KW-1185">Reference proteome</keyword>
<feature type="chain" id="PRO_5045761347" evidence="3">
    <location>
        <begin position="33"/>
        <end position="395"/>
    </location>
</feature>
<evidence type="ECO:0000313" key="5">
    <source>
        <dbReference type="EMBL" id="MDF8264698.1"/>
    </source>
</evidence>
<reference evidence="5 6" key="1">
    <citation type="submission" date="2023-03" db="EMBL/GenBank/DDBJ databases">
        <title>YIM 133296 draft genome.</title>
        <authorList>
            <person name="Xiong L."/>
        </authorList>
    </citation>
    <scope>NUCLEOTIDE SEQUENCE [LARGE SCALE GENOMIC DNA]</scope>
    <source>
        <strain evidence="5 6">YIM 133296</strain>
    </source>
</reference>
<dbReference type="Pfam" id="PF03816">
    <property type="entry name" value="LytR_cpsA_psr"/>
    <property type="match status" value="1"/>
</dbReference>
<feature type="signal peptide" evidence="3">
    <location>
        <begin position="1"/>
        <end position="32"/>
    </location>
</feature>
<organism evidence="5 6">
    <name type="scientific">Luteipulveratus flavus</name>
    <dbReference type="NCBI Taxonomy" id="3031728"/>
    <lineage>
        <taxon>Bacteria</taxon>
        <taxon>Bacillati</taxon>
        <taxon>Actinomycetota</taxon>
        <taxon>Actinomycetes</taxon>
        <taxon>Micrococcales</taxon>
        <taxon>Dermacoccaceae</taxon>
        <taxon>Luteipulveratus</taxon>
    </lineage>
</organism>